<gene>
    <name evidence="1" type="ORF">RIF25_15820</name>
</gene>
<dbReference type="EMBL" id="JAVMIP010000025">
    <property type="protein sequence ID" value="MDS3862267.1"/>
    <property type="molecule type" value="Genomic_DNA"/>
</dbReference>
<dbReference type="RefSeq" id="WP_322879476.1">
    <property type="nucleotide sequence ID" value="NZ_JAVMIP010000025.1"/>
</dbReference>
<dbReference type="GO" id="GO:0004519">
    <property type="term" value="F:endonuclease activity"/>
    <property type="evidence" value="ECO:0007669"/>
    <property type="project" value="InterPro"/>
</dbReference>
<dbReference type="Proteomes" id="UP001268256">
    <property type="component" value="Unassembled WGS sequence"/>
</dbReference>
<dbReference type="InterPro" id="IPR018669">
    <property type="entry name" value="Toxin_HigB"/>
</dbReference>
<organism evidence="1 2">
    <name type="scientific">Pseudocalidococcus azoricus BACA0444</name>
    <dbReference type="NCBI Taxonomy" id="2918990"/>
    <lineage>
        <taxon>Bacteria</taxon>
        <taxon>Bacillati</taxon>
        <taxon>Cyanobacteriota</taxon>
        <taxon>Cyanophyceae</taxon>
        <taxon>Acaryochloridales</taxon>
        <taxon>Thermosynechococcaceae</taxon>
        <taxon>Pseudocalidococcus</taxon>
        <taxon>Pseudocalidococcus azoricus</taxon>
    </lineage>
</organism>
<sequence length="100" mass="11736">MRIISRKTLVAFWEQHPNYADACSPLEAWYQEVKHAKWNSPADVKEKYKSASVLKNGRIIFNTAGNKYHLVVKIHFNTQIVYVRFIGTHKEYDKIDPETI</sequence>
<accession>A0AAE4FVE5</accession>
<dbReference type="GO" id="GO:0110001">
    <property type="term" value="C:toxin-antitoxin complex"/>
    <property type="evidence" value="ECO:0007669"/>
    <property type="project" value="InterPro"/>
</dbReference>
<protein>
    <submittedName>
        <fullName evidence="1">Type II toxin-antitoxin system HigB family toxin</fullName>
    </submittedName>
</protein>
<evidence type="ECO:0000313" key="2">
    <source>
        <dbReference type="Proteomes" id="UP001268256"/>
    </source>
</evidence>
<reference evidence="2" key="1">
    <citation type="submission" date="2023-07" db="EMBL/GenBank/DDBJ databases">
        <authorList>
            <person name="Luz R."/>
            <person name="Cordeiro R."/>
            <person name="Fonseca A."/>
            <person name="Goncalves V."/>
        </authorList>
    </citation>
    <scope>NUCLEOTIDE SEQUENCE [LARGE SCALE GENOMIC DNA]</scope>
    <source>
        <strain evidence="2">BACA0444</strain>
    </source>
</reference>
<evidence type="ECO:0000313" key="1">
    <source>
        <dbReference type="EMBL" id="MDS3862267.1"/>
    </source>
</evidence>
<dbReference type="AlphaFoldDB" id="A0AAE4FVE5"/>
<dbReference type="GO" id="GO:0003723">
    <property type="term" value="F:RNA binding"/>
    <property type="evidence" value="ECO:0007669"/>
    <property type="project" value="InterPro"/>
</dbReference>
<keyword evidence="2" id="KW-1185">Reference proteome</keyword>
<proteinExistence type="predicted"/>
<name>A0AAE4FVE5_9CYAN</name>
<dbReference type="Pfam" id="PF09907">
    <property type="entry name" value="HigB_toxin"/>
    <property type="match status" value="1"/>
</dbReference>
<comment type="caution">
    <text evidence="1">The sequence shown here is derived from an EMBL/GenBank/DDBJ whole genome shotgun (WGS) entry which is preliminary data.</text>
</comment>